<protein>
    <submittedName>
        <fullName evidence="2">Mrx15 protein</fullName>
    </submittedName>
</protein>
<keyword evidence="1" id="KW-1133">Transmembrane helix</keyword>
<dbReference type="Proteomes" id="UP001377567">
    <property type="component" value="Unassembled WGS sequence"/>
</dbReference>
<organism evidence="2 3">
    <name type="scientific">Maudiozyma humilis</name>
    <name type="common">Sour dough yeast</name>
    <name type="synonym">Kazachstania humilis</name>
    <dbReference type="NCBI Taxonomy" id="51915"/>
    <lineage>
        <taxon>Eukaryota</taxon>
        <taxon>Fungi</taxon>
        <taxon>Dikarya</taxon>
        <taxon>Ascomycota</taxon>
        <taxon>Saccharomycotina</taxon>
        <taxon>Saccharomycetes</taxon>
        <taxon>Saccharomycetales</taxon>
        <taxon>Saccharomycetaceae</taxon>
        <taxon>Maudiozyma</taxon>
    </lineage>
</organism>
<keyword evidence="1" id="KW-0812">Transmembrane</keyword>
<reference evidence="2 3" key="1">
    <citation type="journal article" date="2023" name="Elife">
        <title>Identification of key yeast species and microbe-microbe interactions impacting larval growth of Drosophila in the wild.</title>
        <authorList>
            <person name="Mure A."/>
            <person name="Sugiura Y."/>
            <person name="Maeda R."/>
            <person name="Honda K."/>
            <person name="Sakurai N."/>
            <person name="Takahashi Y."/>
            <person name="Watada M."/>
            <person name="Katoh T."/>
            <person name="Gotoh A."/>
            <person name="Gotoh Y."/>
            <person name="Taniguchi I."/>
            <person name="Nakamura K."/>
            <person name="Hayashi T."/>
            <person name="Katayama T."/>
            <person name="Uemura T."/>
            <person name="Hattori Y."/>
        </authorList>
    </citation>
    <scope>NUCLEOTIDE SEQUENCE [LARGE SCALE GENOMIC DNA]</scope>
    <source>
        <strain evidence="2 3">KH-74</strain>
    </source>
</reference>
<comment type="caution">
    <text evidence="2">The sequence shown here is derived from an EMBL/GenBank/DDBJ whole genome shotgun (WGS) entry which is preliminary data.</text>
</comment>
<feature type="transmembrane region" description="Helical" evidence="1">
    <location>
        <begin position="77"/>
        <end position="98"/>
    </location>
</feature>
<gene>
    <name evidence="2" type="ORF">DAKH74_025760</name>
</gene>
<keyword evidence="1" id="KW-0472">Membrane</keyword>
<feature type="transmembrane region" description="Helical" evidence="1">
    <location>
        <begin position="29"/>
        <end position="49"/>
    </location>
</feature>
<name>A0AAV5RWJ4_MAUHU</name>
<evidence type="ECO:0000313" key="2">
    <source>
        <dbReference type="EMBL" id="GMM55960.1"/>
    </source>
</evidence>
<evidence type="ECO:0000256" key="1">
    <source>
        <dbReference type="SAM" id="Phobius"/>
    </source>
</evidence>
<accession>A0AAV5RWJ4</accession>
<sequence length="275" mass="29863">MAGNVFKLLSDLAAKEAPQVIYKYKLKPLYRAGALSLSAVLLAYSLTFADVSKLSASIQYKGADEEEQKDALFLIKAYGPIAMAVLPLGISFGSLYVLSRTVTKVRYIPQVNGLPKCELTRTSAILGRDITISKPISQITRSTNVRIYTGKGPQGLDDKASFSFYLKDRSPEVRTPLGRLYILPRSGDVWQSDGRVLSALFGGDKQGKNALFSEGDAAQGSGAVDPAAGINPAQKSAILQEMRKLNDSSRVKFHRKGQAMSQSDIVKNIVNNTKK</sequence>
<dbReference type="EMBL" id="BTGD01000006">
    <property type="protein sequence ID" value="GMM55960.1"/>
    <property type="molecule type" value="Genomic_DNA"/>
</dbReference>
<evidence type="ECO:0000313" key="3">
    <source>
        <dbReference type="Proteomes" id="UP001377567"/>
    </source>
</evidence>
<keyword evidence="3" id="KW-1185">Reference proteome</keyword>
<proteinExistence type="predicted"/>
<dbReference type="AlphaFoldDB" id="A0AAV5RWJ4"/>